<evidence type="ECO:0000256" key="1">
    <source>
        <dbReference type="SAM" id="Phobius"/>
    </source>
</evidence>
<accession>H3ZLY9</accession>
<keyword evidence="3" id="KW-1185">Reference proteome</keyword>
<evidence type="ECO:0000313" key="2">
    <source>
        <dbReference type="EMBL" id="EHR79031.1"/>
    </source>
</evidence>
<dbReference type="STRING" id="523849.OCC_06529"/>
<reference evidence="2 3" key="1">
    <citation type="journal article" date="2012" name="J. Bacteriol.">
        <title>Genome sequence of the model hyperthermophilic archaeon Thermococcus litoralis NS-C.</title>
        <authorList>
            <person name="Gardner A.F."/>
            <person name="Kumar S."/>
            <person name="Perler F.B."/>
        </authorList>
    </citation>
    <scope>NUCLEOTIDE SEQUENCE [LARGE SCALE GENOMIC DNA]</scope>
    <source>
        <strain evidence="3">ATCC 51850 / DSM 5473 / JCM 8560 / NS-C</strain>
    </source>
</reference>
<protein>
    <submittedName>
        <fullName evidence="2">Uncharacterized protein</fullName>
    </submittedName>
</protein>
<dbReference type="OrthoDB" id="85538at2157"/>
<keyword evidence="1" id="KW-1133">Transmembrane helix</keyword>
<gene>
    <name evidence="2" type="ORF">OCC_06529</name>
</gene>
<keyword evidence="1" id="KW-0812">Transmembrane</keyword>
<dbReference type="KEGG" id="tlt:OCC_06529"/>
<dbReference type="PaxDb" id="523849-OCC_06529"/>
<dbReference type="EMBL" id="CP006670">
    <property type="protein sequence ID" value="EHR79031.1"/>
    <property type="molecule type" value="Genomic_DNA"/>
</dbReference>
<dbReference type="RefSeq" id="WP_004067579.1">
    <property type="nucleotide sequence ID" value="NC_022084.1"/>
</dbReference>
<dbReference type="Proteomes" id="UP000015502">
    <property type="component" value="Chromosome"/>
</dbReference>
<name>H3ZLY9_THELN</name>
<sequence>METKKISIFLFLSLIFIGASYIHYHIPKKSIFLAPDAYIYGEVNDTVLVRIYWIGTDSKEYALIKDSNLNIVGLDDFATLKKAGIKETIKYHDPAIKELTFGIYLTLNKTGTYESNVTLIIENKKKNYHKELNMKWIFEISPKQRHPLKITDMIDLEIGFFDKNVSPECIFAVKNIGTQPLTVLGIQYNLSSLQIDGIAYVNATNLSEIENDTKEIGFPAEGLTLKPNESKVIIVHFKEGDFRYPRKPAVIRFKISYRTKDGFYAIPLVYTYEIVPIPTPAQLTE</sequence>
<dbReference type="GeneID" id="55597744"/>
<dbReference type="HOGENOM" id="CLU_971881_0_0_2"/>
<organism evidence="2 3">
    <name type="scientific">Thermococcus litoralis (strain ATCC 51850 / DSM 5473 / JCM 8560 / NS-C)</name>
    <dbReference type="NCBI Taxonomy" id="523849"/>
    <lineage>
        <taxon>Archaea</taxon>
        <taxon>Methanobacteriati</taxon>
        <taxon>Methanobacteriota</taxon>
        <taxon>Thermococci</taxon>
        <taxon>Thermococcales</taxon>
        <taxon>Thermococcaceae</taxon>
        <taxon>Thermococcus</taxon>
    </lineage>
</organism>
<evidence type="ECO:0000313" key="3">
    <source>
        <dbReference type="Proteomes" id="UP000015502"/>
    </source>
</evidence>
<proteinExistence type="predicted"/>
<feature type="transmembrane region" description="Helical" evidence="1">
    <location>
        <begin position="6"/>
        <end position="24"/>
    </location>
</feature>
<keyword evidence="1" id="KW-0472">Membrane</keyword>
<dbReference type="AlphaFoldDB" id="H3ZLY9"/>